<dbReference type="RefSeq" id="WP_139173291.1">
    <property type="nucleotide sequence ID" value="NZ_FNHL01000002.1"/>
</dbReference>
<sequence>MTDGYLYDTDEVQRLIVEYGLAESPGEKQRIEGQIIEATVGTVYPDDAPPETGFPSGAPLLAALIRLHRETDDDDVVELIEREVEVAEAGLDEVKQFDSRPLPYASYHDLMDYHDSFEGHDASMRRYLRLRVCEELGAFDEKGMLRHREANGLTDEEREYLTEM</sequence>
<evidence type="ECO:0000313" key="1">
    <source>
        <dbReference type="EMBL" id="SDM38868.1"/>
    </source>
</evidence>
<organism evidence="1 2">
    <name type="scientific">Halogranum gelatinilyticum</name>
    <dbReference type="NCBI Taxonomy" id="660521"/>
    <lineage>
        <taxon>Archaea</taxon>
        <taxon>Methanobacteriati</taxon>
        <taxon>Methanobacteriota</taxon>
        <taxon>Stenosarchaea group</taxon>
        <taxon>Halobacteria</taxon>
        <taxon>Halobacteriales</taxon>
        <taxon>Haloferacaceae</taxon>
    </lineage>
</organism>
<dbReference type="STRING" id="660521.SAMN04487949_1494"/>
<name>A0A1G9STU3_9EURY</name>
<dbReference type="Proteomes" id="UP000199451">
    <property type="component" value="Unassembled WGS sequence"/>
</dbReference>
<gene>
    <name evidence="1" type="ORF">SAMN04487949_1494</name>
</gene>
<dbReference type="EMBL" id="FNHL01000002">
    <property type="protein sequence ID" value="SDM38868.1"/>
    <property type="molecule type" value="Genomic_DNA"/>
</dbReference>
<protein>
    <submittedName>
        <fullName evidence="1">Uncharacterized protein</fullName>
    </submittedName>
</protein>
<evidence type="ECO:0000313" key="2">
    <source>
        <dbReference type="Proteomes" id="UP000199451"/>
    </source>
</evidence>
<reference evidence="2" key="1">
    <citation type="submission" date="2016-10" db="EMBL/GenBank/DDBJ databases">
        <authorList>
            <person name="Varghese N."/>
            <person name="Submissions S."/>
        </authorList>
    </citation>
    <scope>NUCLEOTIDE SEQUENCE [LARGE SCALE GENOMIC DNA]</scope>
    <source>
        <strain evidence="2">CGMCC 1.10119</strain>
    </source>
</reference>
<keyword evidence="2" id="KW-1185">Reference proteome</keyword>
<proteinExistence type="predicted"/>
<accession>A0A1G9STU3</accession>
<dbReference type="AlphaFoldDB" id="A0A1G9STU3"/>